<dbReference type="Gene3D" id="1.10.10.10">
    <property type="entry name" value="Winged helix-like DNA-binding domain superfamily/Winged helix DNA-binding domain"/>
    <property type="match status" value="2"/>
</dbReference>
<sequence length="171" mass="17886">MPVTIPSAAALTQLTPAEKRVAQQLVTGVSNTEGARNVNMSISTFSGHLASIGRKFHIESRTGRPARAHAVLASQQVAPPPAPSDVPDFTPEELRLLRAIALHPDTSGLARSAGIAPPDVRAQVAALVARTGADNATQLVGWGHAWRLLPGNESGAGTRDARDDSPPRPHP</sequence>
<name>A0ABU4MCJ8_9ACTN</name>
<accession>A0ABU4MCJ8</accession>
<proteinExistence type="predicted"/>
<feature type="compositionally biased region" description="Basic and acidic residues" evidence="4">
    <location>
        <begin position="159"/>
        <end position="171"/>
    </location>
</feature>
<evidence type="ECO:0000256" key="2">
    <source>
        <dbReference type="ARBA" id="ARBA00023125"/>
    </source>
</evidence>
<organism evidence="6 7">
    <name type="scientific">Streptomyces acidiscabies</name>
    <dbReference type="NCBI Taxonomy" id="42234"/>
    <lineage>
        <taxon>Bacteria</taxon>
        <taxon>Bacillati</taxon>
        <taxon>Actinomycetota</taxon>
        <taxon>Actinomycetes</taxon>
        <taxon>Kitasatosporales</taxon>
        <taxon>Streptomycetaceae</taxon>
        <taxon>Streptomyces</taxon>
    </lineage>
</organism>
<feature type="domain" description="HTH luxR-type" evidence="5">
    <location>
        <begin position="11"/>
        <end position="68"/>
    </location>
</feature>
<evidence type="ECO:0000313" key="7">
    <source>
        <dbReference type="Proteomes" id="UP001272987"/>
    </source>
</evidence>
<gene>
    <name evidence="6" type="ORF">PV666_44800</name>
</gene>
<feature type="region of interest" description="Disordered" evidence="4">
    <location>
        <begin position="148"/>
        <end position="171"/>
    </location>
</feature>
<evidence type="ECO:0000259" key="5">
    <source>
        <dbReference type="SMART" id="SM00421"/>
    </source>
</evidence>
<dbReference type="EMBL" id="JARAWP010000040">
    <property type="protein sequence ID" value="MDX3024937.1"/>
    <property type="molecule type" value="Genomic_DNA"/>
</dbReference>
<evidence type="ECO:0000256" key="1">
    <source>
        <dbReference type="ARBA" id="ARBA00023015"/>
    </source>
</evidence>
<keyword evidence="1" id="KW-0805">Transcription regulation</keyword>
<dbReference type="PANTHER" id="PTHR43214">
    <property type="entry name" value="TWO-COMPONENT RESPONSE REGULATOR"/>
    <property type="match status" value="1"/>
</dbReference>
<dbReference type="RefSeq" id="WP_319167306.1">
    <property type="nucleotide sequence ID" value="NZ_JARAWP010000040.1"/>
</dbReference>
<protein>
    <submittedName>
        <fullName evidence="6">LuxR C-terminal-related transcriptional regulator</fullName>
    </submittedName>
</protein>
<dbReference type="Proteomes" id="UP001272987">
    <property type="component" value="Unassembled WGS sequence"/>
</dbReference>
<dbReference type="Pfam" id="PF00196">
    <property type="entry name" value="GerE"/>
    <property type="match status" value="1"/>
</dbReference>
<reference evidence="6 7" key="1">
    <citation type="journal article" date="2023" name="Microb. Genom.">
        <title>Mesoterricola silvestris gen. nov., sp. nov., Mesoterricola sediminis sp. nov., Geothrix oryzae sp. nov., Geothrix edaphica sp. nov., Geothrix rubra sp. nov., and Geothrix limicola sp. nov., six novel members of Acidobacteriota isolated from soils.</title>
        <authorList>
            <person name="Weisberg A.J."/>
            <person name="Pearce E."/>
            <person name="Kramer C.G."/>
            <person name="Chang J.H."/>
            <person name="Clarke C.R."/>
        </authorList>
    </citation>
    <scope>NUCLEOTIDE SEQUENCE [LARGE SCALE GENOMIC DNA]</scope>
    <source>
        <strain evidence="6 7">NB05-1H</strain>
    </source>
</reference>
<evidence type="ECO:0000313" key="6">
    <source>
        <dbReference type="EMBL" id="MDX3024937.1"/>
    </source>
</evidence>
<comment type="caution">
    <text evidence="6">The sequence shown here is derived from an EMBL/GenBank/DDBJ whole genome shotgun (WGS) entry which is preliminary data.</text>
</comment>
<evidence type="ECO:0000256" key="4">
    <source>
        <dbReference type="SAM" id="MobiDB-lite"/>
    </source>
</evidence>
<dbReference type="InterPro" id="IPR000792">
    <property type="entry name" value="Tscrpt_reg_LuxR_C"/>
</dbReference>
<dbReference type="InterPro" id="IPR016032">
    <property type="entry name" value="Sig_transdc_resp-reg_C-effctor"/>
</dbReference>
<evidence type="ECO:0000256" key="3">
    <source>
        <dbReference type="ARBA" id="ARBA00023163"/>
    </source>
</evidence>
<keyword evidence="2" id="KW-0238">DNA-binding</keyword>
<dbReference type="SUPFAM" id="SSF46894">
    <property type="entry name" value="C-terminal effector domain of the bipartite response regulators"/>
    <property type="match status" value="2"/>
</dbReference>
<dbReference type="PANTHER" id="PTHR43214:SF41">
    <property type="entry name" value="NITRATE_NITRITE RESPONSE REGULATOR PROTEIN NARP"/>
    <property type="match status" value="1"/>
</dbReference>
<keyword evidence="7" id="KW-1185">Reference proteome</keyword>
<dbReference type="InterPro" id="IPR039420">
    <property type="entry name" value="WalR-like"/>
</dbReference>
<keyword evidence="3" id="KW-0804">Transcription</keyword>
<dbReference type="InterPro" id="IPR036388">
    <property type="entry name" value="WH-like_DNA-bd_sf"/>
</dbReference>
<dbReference type="SMART" id="SM00421">
    <property type="entry name" value="HTH_LUXR"/>
    <property type="match status" value="1"/>
</dbReference>